<dbReference type="PANTHER" id="PTHR21624">
    <property type="entry name" value="STEROL DESATURASE-RELATED PROTEIN"/>
    <property type="match status" value="1"/>
</dbReference>
<feature type="domain" description="Alkylglycerol monooxygenase C-terminal" evidence="10">
    <location>
        <begin position="54"/>
        <end position="135"/>
    </location>
</feature>
<evidence type="ECO:0000256" key="9">
    <source>
        <dbReference type="SAM" id="Phobius"/>
    </source>
</evidence>
<gene>
    <name evidence="11" type="ORF">KXQ929_LOCUS14348</name>
</gene>
<evidence type="ECO:0000256" key="8">
    <source>
        <dbReference type="ARBA" id="ARBA00023136"/>
    </source>
</evidence>
<proteinExistence type="predicted"/>
<evidence type="ECO:0000256" key="4">
    <source>
        <dbReference type="ARBA" id="ARBA00022824"/>
    </source>
</evidence>
<dbReference type="AlphaFoldDB" id="A0A818YE83"/>
<feature type="transmembrane region" description="Helical" evidence="9">
    <location>
        <begin position="81"/>
        <end position="102"/>
    </location>
</feature>
<name>A0A818YE83_9BILA</name>
<keyword evidence="8 9" id="KW-0472">Membrane</keyword>
<dbReference type="EMBL" id="CAJOBB010000795">
    <property type="protein sequence ID" value="CAF3752967.1"/>
    <property type="molecule type" value="Genomic_DNA"/>
</dbReference>
<protein>
    <recommendedName>
        <fullName evidence="10">Alkylglycerol monooxygenase C-terminal domain-containing protein</fullName>
    </recommendedName>
</protein>
<dbReference type="GO" id="GO:0005789">
    <property type="term" value="C:endoplasmic reticulum membrane"/>
    <property type="evidence" value="ECO:0007669"/>
    <property type="project" value="UniProtKB-SubCell"/>
</dbReference>
<dbReference type="GO" id="GO:0006643">
    <property type="term" value="P:membrane lipid metabolic process"/>
    <property type="evidence" value="ECO:0007669"/>
    <property type="project" value="TreeGrafter"/>
</dbReference>
<feature type="transmembrane region" description="Helical" evidence="9">
    <location>
        <begin position="50"/>
        <end position="69"/>
    </location>
</feature>
<feature type="transmembrane region" description="Helical" evidence="9">
    <location>
        <begin position="139"/>
        <end position="155"/>
    </location>
</feature>
<comment type="subcellular location">
    <subcellularLocation>
        <location evidence="2">Endoplasmic reticulum membrane</location>
        <topology evidence="2">Multi-pass membrane protein</topology>
    </subcellularLocation>
</comment>
<evidence type="ECO:0000256" key="3">
    <source>
        <dbReference type="ARBA" id="ARBA00022692"/>
    </source>
</evidence>
<evidence type="ECO:0000313" key="12">
    <source>
        <dbReference type="Proteomes" id="UP000663868"/>
    </source>
</evidence>
<keyword evidence="6" id="KW-0560">Oxidoreductase</keyword>
<keyword evidence="7" id="KW-0408">Iron</keyword>
<evidence type="ECO:0000256" key="1">
    <source>
        <dbReference type="ARBA" id="ARBA00001962"/>
    </source>
</evidence>
<accession>A0A818YE83</accession>
<organism evidence="11 12">
    <name type="scientific">Adineta steineri</name>
    <dbReference type="NCBI Taxonomy" id="433720"/>
    <lineage>
        <taxon>Eukaryota</taxon>
        <taxon>Metazoa</taxon>
        <taxon>Spiralia</taxon>
        <taxon>Gnathifera</taxon>
        <taxon>Rotifera</taxon>
        <taxon>Eurotatoria</taxon>
        <taxon>Bdelloidea</taxon>
        <taxon>Adinetida</taxon>
        <taxon>Adinetidae</taxon>
        <taxon>Adineta</taxon>
    </lineage>
</organism>
<sequence length="162" mass="19023">MFEQFFKLEGWKNKLSLIWKGPSWQPGLPRLGDHQYPLVKYPVEFHDPNISMILSIYTFAHFLFVLGQYSAVLQDLNNCSVLVLLFYSIFMLFTLTTFGAIFDNRKYALRLERIRLVLMLLLSQPLILKKSFFLFQAHFNIQILLLLSFISTFCFQPSGKLI</sequence>
<evidence type="ECO:0000256" key="2">
    <source>
        <dbReference type="ARBA" id="ARBA00004477"/>
    </source>
</evidence>
<reference evidence="11" key="1">
    <citation type="submission" date="2021-02" db="EMBL/GenBank/DDBJ databases">
        <authorList>
            <person name="Nowell W R."/>
        </authorList>
    </citation>
    <scope>NUCLEOTIDE SEQUENCE</scope>
</reference>
<evidence type="ECO:0000256" key="5">
    <source>
        <dbReference type="ARBA" id="ARBA00022989"/>
    </source>
</evidence>
<dbReference type="Pfam" id="PF24858">
    <property type="entry name" value="AGMP_C"/>
    <property type="match status" value="1"/>
</dbReference>
<dbReference type="InterPro" id="IPR056853">
    <property type="entry name" value="AGMP_C"/>
</dbReference>
<dbReference type="GO" id="GO:0050479">
    <property type="term" value="F:glyceryl-ether monooxygenase activity"/>
    <property type="evidence" value="ECO:0007669"/>
    <property type="project" value="TreeGrafter"/>
</dbReference>
<keyword evidence="5 9" id="KW-1133">Transmembrane helix</keyword>
<evidence type="ECO:0000313" key="11">
    <source>
        <dbReference type="EMBL" id="CAF3752967.1"/>
    </source>
</evidence>
<evidence type="ECO:0000256" key="6">
    <source>
        <dbReference type="ARBA" id="ARBA00023002"/>
    </source>
</evidence>
<keyword evidence="4" id="KW-0256">Endoplasmic reticulum</keyword>
<comment type="cofactor">
    <cofactor evidence="1">
        <name>Fe cation</name>
        <dbReference type="ChEBI" id="CHEBI:24875"/>
    </cofactor>
</comment>
<dbReference type="Proteomes" id="UP000663868">
    <property type="component" value="Unassembled WGS sequence"/>
</dbReference>
<evidence type="ECO:0000256" key="7">
    <source>
        <dbReference type="ARBA" id="ARBA00023004"/>
    </source>
</evidence>
<dbReference type="InterPro" id="IPR051689">
    <property type="entry name" value="Sterol_desaturase/TMEM195"/>
</dbReference>
<dbReference type="PANTHER" id="PTHR21624:SF1">
    <property type="entry name" value="ALKYLGLYCEROL MONOOXYGENASE"/>
    <property type="match status" value="1"/>
</dbReference>
<comment type="caution">
    <text evidence="11">The sequence shown here is derived from an EMBL/GenBank/DDBJ whole genome shotgun (WGS) entry which is preliminary data.</text>
</comment>
<evidence type="ECO:0000259" key="10">
    <source>
        <dbReference type="Pfam" id="PF24858"/>
    </source>
</evidence>
<keyword evidence="3 9" id="KW-0812">Transmembrane</keyword>